<dbReference type="GO" id="GO:0031261">
    <property type="term" value="C:DNA replication preinitiation complex"/>
    <property type="evidence" value="ECO:0007669"/>
    <property type="project" value="TreeGrafter"/>
</dbReference>
<dbReference type="GO" id="GO:0005664">
    <property type="term" value="C:nuclear origin of replication recognition complex"/>
    <property type="evidence" value="ECO:0007669"/>
    <property type="project" value="InterPro"/>
</dbReference>
<evidence type="ECO:0000256" key="5">
    <source>
        <dbReference type="ARBA" id="ARBA00023242"/>
    </source>
</evidence>
<evidence type="ECO:0000256" key="1">
    <source>
        <dbReference type="ARBA" id="ARBA00004123"/>
    </source>
</evidence>
<dbReference type="AlphaFoldDB" id="A0AAW1NR28"/>
<evidence type="ECO:0000313" key="10">
    <source>
        <dbReference type="Proteomes" id="UP001465755"/>
    </source>
</evidence>
<feature type="region of interest" description="Disordered" evidence="6">
    <location>
        <begin position="584"/>
        <end position="638"/>
    </location>
</feature>
<dbReference type="GO" id="GO:0006270">
    <property type="term" value="P:DNA replication initiation"/>
    <property type="evidence" value="ECO:0007669"/>
    <property type="project" value="TreeGrafter"/>
</dbReference>
<comment type="caution">
    <text evidence="9">The sequence shown here is derived from an EMBL/GenBank/DDBJ whole genome shotgun (WGS) entry which is preliminary data.</text>
</comment>
<evidence type="ECO:0000256" key="4">
    <source>
        <dbReference type="ARBA" id="ARBA00023125"/>
    </source>
</evidence>
<dbReference type="GO" id="GO:0005656">
    <property type="term" value="C:nuclear pre-replicative complex"/>
    <property type="evidence" value="ECO:0007669"/>
    <property type="project" value="TreeGrafter"/>
</dbReference>
<feature type="compositionally biased region" description="Low complexity" evidence="6">
    <location>
        <begin position="844"/>
        <end position="854"/>
    </location>
</feature>
<feature type="domain" description="Origin recognition complex subunit 3 N-terminal" evidence="7">
    <location>
        <begin position="55"/>
        <end position="209"/>
    </location>
</feature>
<evidence type="ECO:0008006" key="11">
    <source>
        <dbReference type="Google" id="ProtNLM"/>
    </source>
</evidence>
<feature type="domain" description="Origin recognition complex subunit 3 N-terminal" evidence="7">
    <location>
        <begin position="269"/>
        <end position="384"/>
    </location>
</feature>
<dbReference type="PANTHER" id="PTHR12748">
    <property type="entry name" value="ORIGIN RECOGNITION COMPLEX SUBUNIT 3"/>
    <property type="match status" value="1"/>
</dbReference>
<dbReference type="InterPro" id="IPR045667">
    <property type="entry name" value="ORC3_N"/>
</dbReference>
<feature type="compositionally biased region" description="Basic residues" evidence="6">
    <location>
        <begin position="800"/>
        <end position="809"/>
    </location>
</feature>
<name>A0AAW1NR28_9CHLO</name>
<feature type="compositionally biased region" description="Polar residues" evidence="6">
    <location>
        <begin position="588"/>
        <end position="602"/>
    </location>
</feature>
<comment type="similarity">
    <text evidence="2">Belongs to the ORC3 family.</text>
</comment>
<feature type="compositionally biased region" description="Basic and acidic residues" evidence="6">
    <location>
        <begin position="439"/>
        <end position="469"/>
    </location>
</feature>
<dbReference type="CDD" id="cd20704">
    <property type="entry name" value="Orc3"/>
    <property type="match status" value="1"/>
</dbReference>
<feature type="region of interest" description="Disordered" evidence="6">
    <location>
        <begin position="421"/>
        <end position="469"/>
    </location>
</feature>
<dbReference type="InterPro" id="IPR020795">
    <property type="entry name" value="ORC3"/>
</dbReference>
<sequence length="934" mass="98475">MEPEEASQAEKATTAFSVVRDVPSKLTARVQKATASAVKLPAPDSSSVRADGIMLQAFPPVVDGEGRAHRAARMAACDDTWSAFSAQAQASLQSSSRAALRSVCRFVRDQHCARTKRRCQAAPDLLQKLIPTAVAIAGGVSAADHSSTFGDLVKMLQAEGCYAALLRPRDLQHRSGSLAGALQRVLRQFSGAADAGGCDMRALKGWYTEQLETRPVNTAAPPTTPGKRKARSAADQLSSPLDKLGLTSPTGRRTRQTGASPLASPMGKLQDLIHVFSEGQGELPVTVVLGMATCLAMLDQMLPAPSRSLLHTQPFRLMQAVERMEELVSSVLLGSKPPALMWGPGLLSWAHKQSLLHDCTPASLLHCMQVAAIGHFQAQPLSSLAAAAMQGPEAIHQVCSTLDAAVVQHAHAELCGSRALMNHPGGASGGGQGARKSPRGADRGTGRGGREPSRKSAAQSKDKLGRERGEVADAVAEAMTAWSAWAATCHLLNAAAKAFGSSSVLDTFALRTLYFEAASPSFLDDSREALQTMAEDIERIASPHKLTDTVPQLLDAIARPWHGKQSLAQEAAALQAILAEAQTLKDAPSTSTDAQPSIPGSSSDDHHAQPQAAAQNSQAAPRRHLAGPNARAQAIQSSVQAAREAHLAKVAQLRQQREAGAAAAVPVQKLARKLAAIVEQAAFDHLATHPTTLPGAKALCCEMGPSERQALTFAPRYSVHAALAKPHLYMGNCDQQKGAGIHAGLEDACIAYQLFLEYGESIDVADWFAGFCQVYGRSIIAPAEAAEEASAPGKGAPASRGRRGPRGSRKVFQAGTSGTAEKAAAPSQSTPQKRQRGRPRKDSQVAVAPQAQAASTHIAAGNDSSVPAEGAVVPEEQDNAPRVPMQELATRFTQATRELQLLGLLRPSKRGRRHGNFAQKLVFQSGGLPWEGQG</sequence>
<comment type="subcellular location">
    <subcellularLocation>
        <location evidence="1">Nucleus</location>
    </subcellularLocation>
</comment>
<feature type="domain" description="Origin recognition complex subunit 3 winged helix C-terminal" evidence="8">
    <location>
        <begin position="716"/>
        <end position="923"/>
    </location>
</feature>
<evidence type="ECO:0000256" key="6">
    <source>
        <dbReference type="SAM" id="MobiDB-lite"/>
    </source>
</evidence>
<dbReference type="Pfam" id="PF18137">
    <property type="entry name" value="WHD_ORC"/>
    <property type="match status" value="1"/>
</dbReference>
<evidence type="ECO:0000256" key="3">
    <source>
        <dbReference type="ARBA" id="ARBA00022705"/>
    </source>
</evidence>
<dbReference type="Pfam" id="PF07034">
    <property type="entry name" value="ORC3_N"/>
    <property type="match status" value="2"/>
</dbReference>
<proteinExistence type="inferred from homology"/>
<reference evidence="9 10" key="1">
    <citation type="journal article" date="2024" name="Nat. Commun.">
        <title>Phylogenomics reveals the evolutionary origins of lichenization in chlorophyte algae.</title>
        <authorList>
            <person name="Puginier C."/>
            <person name="Libourel C."/>
            <person name="Otte J."/>
            <person name="Skaloud P."/>
            <person name="Haon M."/>
            <person name="Grisel S."/>
            <person name="Petersen M."/>
            <person name="Berrin J.G."/>
            <person name="Delaux P.M."/>
            <person name="Dal Grande F."/>
            <person name="Keller J."/>
        </authorList>
    </citation>
    <scope>NUCLEOTIDE SEQUENCE [LARGE SCALE GENOMIC DNA]</scope>
    <source>
        <strain evidence="9 10">SAG 2036</strain>
    </source>
</reference>
<evidence type="ECO:0000313" key="9">
    <source>
        <dbReference type="EMBL" id="KAK9794388.1"/>
    </source>
</evidence>
<protein>
    <recommendedName>
        <fullName evidence="11">Origin recognition complex subunit 3 winged helix C-terminal domain-containing protein</fullName>
    </recommendedName>
</protein>
<evidence type="ECO:0000256" key="2">
    <source>
        <dbReference type="ARBA" id="ARBA00010977"/>
    </source>
</evidence>
<keyword evidence="10" id="KW-1185">Reference proteome</keyword>
<dbReference type="Proteomes" id="UP001465755">
    <property type="component" value="Unassembled WGS sequence"/>
</dbReference>
<feature type="region of interest" description="Disordered" evidence="6">
    <location>
        <begin position="213"/>
        <end position="265"/>
    </location>
</feature>
<feature type="compositionally biased region" description="Low complexity" evidence="6">
    <location>
        <begin position="786"/>
        <end position="799"/>
    </location>
</feature>
<keyword evidence="3" id="KW-0235">DNA replication</keyword>
<dbReference type="PANTHER" id="PTHR12748:SF0">
    <property type="entry name" value="ORIGIN RECOGNITION COMPLEX SUBUNIT 3"/>
    <property type="match status" value="1"/>
</dbReference>
<evidence type="ECO:0000259" key="7">
    <source>
        <dbReference type="Pfam" id="PF07034"/>
    </source>
</evidence>
<dbReference type="GO" id="GO:0003688">
    <property type="term" value="F:DNA replication origin binding"/>
    <property type="evidence" value="ECO:0007669"/>
    <property type="project" value="TreeGrafter"/>
</dbReference>
<dbReference type="InterPro" id="IPR040855">
    <property type="entry name" value="ORC_WH_C"/>
</dbReference>
<feature type="region of interest" description="Disordered" evidence="6">
    <location>
        <begin position="786"/>
        <end position="868"/>
    </location>
</feature>
<dbReference type="EMBL" id="JALJOQ010000138">
    <property type="protein sequence ID" value="KAK9794388.1"/>
    <property type="molecule type" value="Genomic_DNA"/>
</dbReference>
<feature type="compositionally biased region" description="Polar residues" evidence="6">
    <location>
        <begin position="247"/>
        <end position="259"/>
    </location>
</feature>
<organism evidence="9 10">
    <name type="scientific">Symbiochloris irregularis</name>
    <dbReference type="NCBI Taxonomy" id="706552"/>
    <lineage>
        <taxon>Eukaryota</taxon>
        <taxon>Viridiplantae</taxon>
        <taxon>Chlorophyta</taxon>
        <taxon>core chlorophytes</taxon>
        <taxon>Trebouxiophyceae</taxon>
        <taxon>Trebouxiales</taxon>
        <taxon>Trebouxiaceae</taxon>
        <taxon>Symbiochloris</taxon>
    </lineage>
</organism>
<accession>A0AAW1NR28</accession>
<keyword evidence="5" id="KW-0539">Nucleus</keyword>
<gene>
    <name evidence="9" type="ORF">WJX73_004174</name>
</gene>
<keyword evidence="4" id="KW-0238">DNA-binding</keyword>
<feature type="compositionally biased region" description="Low complexity" evidence="6">
    <location>
        <begin position="609"/>
        <end position="620"/>
    </location>
</feature>
<evidence type="ECO:0000259" key="8">
    <source>
        <dbReference type="Pfam" id="PF18137"/>
    </source>
</evidence>